<accession>A0A9W4T110</accession>
<dbReference type="AlphaFoldDB" id="A0A9W4T110"/>
<comment type="caution">
    <text evidence="2">The sequence shown here is derived from an EMBL/GenBank/DDBJ whole genome shotgun (WGS) entry which is preliminary data.</text>
</comment>
<organism evidence="2 3">
    <name type="scientific">Funneliformis geosporum</name>
    <dbReference type="NCBI Taxonomy" id="1117311"/>
    <lineage>
        <taxon>Eukaryota</taxon>
        <taxon>Fungi</taxon>
        <taxon>Fungi incertae sedis</taxon>
        <taxon>Mucoromycota</taxon>
        <taxon>Glomeromycotina</taxon>
        <taxon>Glomeromycetes</taxon>
        <taxon>Glomerales</taxon>
        <taxon>Glomeraceae</taxon>
        <taxon>Funneliformis</taxon>
    </lineage>
</organism>
<proteinExistence type="predicted"/>
<evidence type="ECO:0000256" key="1">
    <source>
        <dbReference type="SAM" id="MobiDB-lite"/>
    </source>
</evidence>
<keyword evidence="3" id="KW-1185">Reference proteome</keyword>
<feature type="compositionally biased region" description="Polar residues" evidence="1">
    <location>
        <begin position="204"/>
        <end position="220"/>
    </location>
</feature>
<dbReference type="Proteomes" id="UP001153678">
    <property type="component" value="Unassembled WGS sequence"/>
</dbReference>
<name>A0A9W4T110_9GLOM</name>
<evidence type="ECO:0000313" key="3">
    <source>
        <dbReference type="Proteomes" id="UP001153678"/>
    </source>
</evidence>
<protein>
    <submittedName>
        <fullName evidence="2">12234_t:CDS:1</fullName>
    </submittedName>
</protein>
<feature type="region of interest" description="Disordered" evidence="1">
    <location>
        <begin position="200"/>
        <end position="224"/>
    </location>
</feature>
<gene>
    <name evidence="2" type="ORF">FWILDA_LOCUS13688</name>
</gene>
<dbReference type="EMBL" id="CAMKVN010005324">
    <property type="protein sequence ID" value="CAI2188654.1"/>
    <property type="molecule type" value="Genomic_DNA"/>
</dbReference>
<evidence type="ECO:0000313" key="2">
    <source>
        <dbReference type="EMBL" id="CAI2188654.1"/>
    </source>
</evidence>
<reference evidence="2" key="1">
    <citation type="submission" date="2022-08" db="EMBL/GenBank/DDBJ databases">
        <authorList>
            <person name="Kallberg Y."/>
            <person name="Tangrot J."/>
            <person name="Rosling A."/>
        </authorList>
    </citation>
    <scope>NUCLEOTIDE SEQUENCE</scope>
    <source>
        <strain evidence="2">Wild A</strain>
    </source>
</reference>
<sequence length="393" mass="46438">LQLELQIRVLNNLLETAKREDVVTFATIQRIQKKVNGIKDFIRFHKLKITINEILEFLRNNQVLKENPDPSCIHCYPITEQPSEEFGKFWYFWAVYSLKGDSYTSITEKAFDKARENKDNSIVLNQCFKLIITSIRYHELAQESFENLLNILENEWSNYLETDNWEIETSIKSGTNSRLASRKSSRRSSKASKMIRNNDGILVDTSSHDQNSPPKNSSSYDPFRDPSESDLKWAELIYKVHDDTEFITHYEDAINLEERIKILTYLTNNSRLFKMNYEPTIVEAAHLRYHMLSNKKDSQDYITGNNYESNIPDSLPQEEINSSILQEFHKNDFEYEENQEYISKPFKNNEFIEYWHIFQGNDTPCLICNFDDVNHHSHMITKKKNQELQQILK</sequence>
<feature type="non-terminal residue" evidence="2">
    <location>
        <position position="393"/>
    </location>
</feature>